<evidence type="ECO:0000259" key="2">
    <source>
        <dbReference type="Pfam" id="PF07510"/>
    </source>
</evidence>
<evidence type="ECO:0000259" key="1">
    <source>
        <dbReference type="Pfam" id="PF03235"/>
    </source>
</evidence>
<dbReference type="InterPro" id="IPR011089">
    <property type="entry name" value="GmrSD_C"/>
</dbReference>
<dbReference type="PANTHER" id="PTHR35149">
    <property type="entry name" value="SLL5132 PROTEIN"/>
    <property type="match status" value="1"/>
</dbReference>
<dbReference type="AlphaFoldDB" id="A0A2U2PMP7"/>
<evidence type="ECO:0000313" key="3">
    <source>
        <dbReference type="EMBL" id="PWG82598.1"/>
    </source>
</evidence>
<proteinExistence type="predicted"/>
<dbReference type="OrthoDB" id="9798761at2"/>
<evidence type="ECO:0000313" key="4">
    <source>
        <dbReference type="Proteomes" id="UP000245647"/>
    </source>
</evidence>
<feature type="domain" description="GmrSD restriction endonucleases N-terminal" evidence="1">
    <location>
        <begin position="9"/>
        <end position="219"/>
    </location>
</feature>
<gene>
    <name evidence="3" type="ORF">DDR33_01680</name>
</gene>
<sequence length="565" mass="66319">MNFNHKNLLELFDSSQKSFIIPVYQRAYAWEQREWKTFLEDIIEQVEGDNNYFFGNILLETIKKGVQYEIIDGQQRLTTLTIFMRSLFTVLKEREEGGEDLHLSLAEKERIFLKDGGNKKLRPVTYDMACYDALIMDGKKSFETSTASQKRIKGAKVYFIRELQGKSTNTLINILEKLESTEITSIELIGKKDAALMFELQNNRGKDLTNMEKLKSYFMYQMYVYSKPEETETNIEHVSNIFKLIYHLISDISRINEDSILIYHCNAYIKGYAYRTIEDIKEVFRKSGNKVKWIIDFIEELHTSFSNIKRMELCRDKYLKRLYKLKIPVFVYAFLIKGYKHFGNDDIKLSKMFHIMEVLVFRYYLINSRADIVARLNEVLLGFDGDVDALKTALKNKLNESWYWGDTKMRNTLDEWMYDNSVLNYLLWRYEASIQRKGYVVGSLKLENEQIEHISPQVPPNQLVACGYEVDEKGEYSDEFKRDYLNCLGNLMLISGSHNASIGNRPFKEKLESYKGNPLLNQQAEIKSYISGTADEPVWDTEAIDRRHKVILNFAAKKWSFDNIK</sequence>
<keyword evidence="4" id="KW-1185">Reference proteome</keyword>
<dbReference type="InterPro" id="IPR004919">
    <property type="entry name" value="GmrSD_N"/>
</dbReference>
<dbReference type="RefSeq" id="WP_109414017.1">
    <property type="nucleotide sequence ID" value="NZ_QEAS01000001.1"/>
</dbReference>
<feature type="domain" description="GmrSD restriction endonucleases C-terminal" evidence="2">
    <location>
        <begin position="418"/>
        <end position="552"/>
    </location>
</feature>
<reference evidence="3 4" key="1">
    <citation type="submission" date="2018-04" db="EMBL/GenBank/DDBJ databases">
        <title>Pedobacter chongqingensis sp. nov., isolated from a rottenly hemp rope.</title>
        <authorList>
            <person name="Cai Y."/>
        </authorList>
    </citation>
    <scope>NUCLEOTIDE SEQUENCE [LARGE SCALE GENOMIC DNA]</scope>
    <source>
        <strain evidence="3 4">FJ4-8</strain>
    </source>
</reference>
<dbReference type="EMBL" id="QEAS01000001">
    <property type="protein sequence ID" value="PWG82598.1"/>
    <property type="molecule type" value="Genomic_DNA"/>
</dbReference>
<dbReference type="PANTHER" id="PTHR35149:SF1">
    <property type="entry name" value="DUF5655 DOMAIN-CONTAINING PROTEIN"/>
    <property type="match status" value="1"/>
</dbReference>
<comment type="caution">
    <text evidence="3">The sequence shown here is derived from an EMBL/GenBank/DDBJ whole genome shotgun (WGS) entry which is preliminary data.</text>
</comment>
<name>A0A2U2PMP7_9SPHI</name>
<dbReference type="Proteomes" id="UP000245647">
    <property type="component" value="Unassembled WGS sequence"/>
</dbReference>
<dbReference type="Pfam" id="PF03235">
    <property type="entry name" value="GmrSD_N"/>
    <property type="match status" value="1"/>
</dbReference>
<protein>
    <submittedName>
        <fullName evidence="3">DUF262 domain-containing protein</fullName>
    </submittedName>
</protein>
<organism evidence="3 4">
    <name type="scientific">Pararcticibacter amylolyticus</name>
    <dbReference type="NCBI Taxonomy" id="2173175"/>
    <lineage>
        <taxon>Bacteria</taxon>
        <taxon>Pseudomonadati</taxon>
        <taxon>Bacteroidota</taxon>
        <taxon>Sphingobacteriia</taxon>
        <taxon>Sphingobacteriales</taxon>
        <taxon>Sphingobacteriaceae</taxon>
        <taxon>Pararcticibacter</taxon>
    </lineage>
</organism>
<dbReference type="Pfam" id="PF07510">
    <property type="entry name" value="GmrSD_C"/>
    <property type="match status" value="1"/>
</dbReference>
<accession>A0A2U2PMP7</accession>